<organism evidence="1 2">
    <name type="scientific">Rhododendron griersonianum</name>
    <dbReference type="NCBI Taxonomy" id="479676"/>
    <lineage>
        <taxon>Eukaryota</taxon>
        <taxon>Viridiplantae</taxon>
        <taxon>Streptophyta</taxon>
        <taxon>Embryophyta</taxon>
        <taxon>Tracheophyta</taxon>
        <taxon>Spermatophyta</taxon>
        <taxon>Magnoliopsida</taxon>
        <taxon>eudicotyledons</taxon>
        <taxon>Gunneridae</taxon>
        <taxon>Pentapetalae</taxon>
        <taxon>asterids</taxon>
        <taxon>Ericales</taxon>
        <taxon>Ericaceae</taxon>
        <taxon>Ericoideae</taxon>
        <taxon>Rhodoreae</taxon>
        <taxon>Rhododendron</taxon>
    </lineage>
</organism>
<dbReference type="Proteomes" id="UP000823749">
    <property type="component" value="Chromosome 9"/>
</dbReference>
<dbReference type="AlphaFoldDB" id="A0AAV6IV06"/>
<evidence type="ECO:0000313" key="1">
    <source>
        <dbReference type="EMBL" id="KAG5532222.1"/>
    </source>
</evidence>
<gene>
    <name evidence="1" type="ORF">RHGRI_026748</name>
</gene>
<reference evidence="1" key="1">
    <citation type="submission" date="2020-08" db="EMBL/GenBank/DDBJ databases">
        <title>Plant Genome Project.</title>
        <authorList>
            <person name="Zhang R.-G."/>
        </authorList>
    </citation>
    <scope>NUCLEOTIDE SEQUENCE</scope>
    <source>
        <strain evidence="1">WSP0</strain>
        <tissue evidence="1">Leaf</tissue>
    </source>
</reference>
<sequence length="82" mass="9301">MLMISQLGEIRAHMAMRVAGDGKWERLGLFALVGWHIWKARNDWVFDKVAAIPMPNEMSALKALGFQKAVELARDAIWGKCF</sequence>
<proteinExistence type="predicted"/>
<evidence type="ECO:0000313" key="2">
    <source>
        <dbReference type="Proteomes" id="UP000823749"/>
    </source>
</evidence>
<name>A0AAV6IV06_9ERIC</name>
<keyword evidence="2" id="KW-1185">Reference proteome</keyword>
<protein>
    <submittedName>
        <fullName evidence="1">Uncharacterized protein</fullName>
    </submittedName>
</protein>
<comment type="caution">
    <text evidence="1">The sequence shown here is derived from an EMBL/GenBank/DDBJ whole genome shotgun (WGS) entry which is preliminary data.</text>
</comment>
<accession>A0AAV6IV06</accession>
<dbReference type="EMBL" id="JACTNZ010000009">
    <property type="protein sequence ID" value="KAG5532222.1"/>
    <property type="molecule type" value="Genomic_DNA"/>
</dbReference>